<accession>A0A975BUV7</accession>
<evidence type="ECO:0000313" key="1">
    <source>
        <dbReference type="EMBL" id="QTA92191.1"/>
    </source>
</evidence>
<keyword evidence="2" id="KW-1185">Reference proteome</keyword>
<reference evidence="1" key="1">
    <citation type="journal article" date="2021" name="Microb. Physiol.">
        <title>Proteogenomic Insights into the Physiology of Marine, Sulfate-Reducing, Filamentous Desulfonema limicola and Desulfonema magnum.</title>
        <authorList>
            <person name="Schnaars V."/>
            <person name="Wohlbrand L."/>
            <person name="Scheve S."/>
            <person name="Hinrichs C."/>
            <person name="Reinhardt R."/>
            <person name="Rabus R."/>
        </authorList>
    </citation>
    <scope>NUCLEOTIDE SEQUENCE</scope>
    <source>
        <strain evidence="1">4be13</strain>
    </source>
</reference>
<dbReference type="EMBL" id="CP061800">
    <property type="protein sequence ID" value="QTA92191.1"/>
    <property type="molecule type" value="Genomic_DNA"/>
</dbReference>
<dbReference type="KEGG" id="dmm:dnm_082670"/>
<protein>
    <submittedName>
        <fullName evidence="1">Uncharacterized protein</fullName>
    </submittedName>
</protein>
<evidence type="ECO:0000313" key="2">
    <source>
        <dbReference type="Proteomes" id="UP000663722"/>
    </source>
</evidence>
<gene>
    <name evidence="1" type="ORF">dnm_082670</name>
</gene>
<proteinExistence type="predicted"/>
<dbReference type="Proteomes" id="UP000663722">
    <property type="component" value="Chromosome"/>
</dbReference>
<name>A0A975BUV7_9BACT</name>
<dbReference type="AlphaFoldDB" id="A0A975BUV7"/>
<organism evidence="1 2">
    <name type="scientific">Desulfonema magnum</name>
    <dbReference type="NCBI Taxonomy" id="45655"/>
    <lineage>
        <taxon>Bacteria</taxon>
        <taxon>Pseudomonadati</taxon>
        <taxon>Thermodesulfobacteriota</taxon>
        <taxon>Desulfobacteria</taxon>
        <taxon>Desulfobacterales</taxon>
        <taxon>Desulfococcaceae</taxon>
        <taxon>Desulfonema</taxon>
    </lineage>
</organism>
<sequence length="38" mass="4315">MFRYGVQHPLPSLQRERGYRIMHLRAGGCLKGETGGEL</sequence>